<reference evidence="2 3" key="1">
    <citation type="submission" date="2017-10" db="EMBL/GenBank/DDBJ databases">
        <authorList>
            <person name="Banno H."/>
            <person name="Chua N.-H."/>
        </authorList>
    </citation>
    <scope>NUCLEOTIDE SEQUENCE [LARGE SCALE GENOMIC DNA]</scope>
    <source>
        <strain evidence="2 3">SCPM-O-B-7607</strain>
    </source>
</reference>
<sequence length="184" mass="19051">MIKEETMKKPLLIIGVMLLFQSVPSVVSAGTVTGTLGIKLEIIQGCYINDGTSGGGLSNLGIVDFSTVPTLNTRLTRAYSSTTSGVLNLYCSAGTAYSIGIDNGAHALSTQRRLAGGTSEFVSYNLYKDNAYSAAWGSSGSAALSGTATSISTAIPLTIYTEIPAQATPSVSVYTDTANVTVTW</sequence>
<protein>
    <submittedName>
        <fullName evidence="2">SCPU domain-containing protein</fullName>
    </submittedName>
</protein>
<dbReference type="InterPro" id="IPR007893">
    <property type="entry name" value="Spore_coat_U/FanG"/>
</dbReference>
<feature type="domain" description="Spore coat protein U/FanG" evidence="1">
    <location>
        <begin position="33"/>
        <end position="181"/>
    </location>
</feature>
<dbReference type="EMBL" id="PEHN01000011">
    <property type="protein sequence ID" value="PHZ27211.1"/>
    <property type="molecule type" value="Genomic_DNA"/>
</dbReference>
<dbReference type="InterPro" id="IPR053167">
    <property type="entry name" value="Spore_coat_component"/>
</dbReference>
<comment type="caution">
    <text evidence="2">The sequence shown here is derived from an EMBL/GenBank/DDBJ whole genome shotgun (WGS) entry which is preliminary data.</text>
</comment>
<name>A0A2G4U1M4_YERBE</name>
<dbReference type="PANTHER" id="PTHR37089">
    <property type="entry name" value="PROTEIN U-RELATED"/>
    <property type="match status" value="1"/>
</dbReference>
<dbReference type="SMART" id="SM00972">
    <property type="entry name" value="SCPU"/>
    <property type="match status" value="1"/>
</dbReference>
<evidence type="ECO:0000313" key="3">
    <source>
        <dbReference type="Proteomes" id="UP000229378"/>
    </source>
</evidence>
<gene>
    <name evidence="2" type="ORF">CS533_12400</name>
</gene>
<dbReference type="AlphaFoldDB" id="A0A2G4U1M4"/>
<accession>A0A2G4U1M4</accession>
<organism evidence="2 3">
    <name type="scientific">Yersinia bercovieri</name>
    <dbReference type="NCBI Taxonomy" id="634"/>
    <lineage>
        <taxon>Bacteria</taxon>
        <taxon>Pseudomonadati</taxon>
        <taxon>Pseudomonadota</taxon>
        <taxon>Gammaproteobacteria</taxon>
        <taxon>Enterobacterales</taxon>
        <taxon>Yersiniaceae</taxon>
        <taxon>Yersinia</taxon>
    </lineage>
</organism>
<dbReference type="PANTHER" id="PTHR37089:SF4">
    <property type="entry name" value="EXPORTED PROTEIN"/>
    <property type="match status" value="1"/>
</dbReference>
<evidence type="ECO:0000259" key="1">
    <source>
        <dbReference type="Pfam" id="PF05229"/>
    </source>
</evidence>
<proteinExistence type="predicted"/>
<evidence type="ECO:0000313" key="2">
    <source>
        <dbReference type="EMBL" id="PHZ27211.1"/>
    </source>
</evidence>
<dbReference type="Pfam" id="PF05229">
    <property type="entry name" value="SCPU"/>
    <property type="match status" value="1"/>
</dbReference>
<dbReference type="Proteomes" id="UP000229378">
    <property type="component" value="Unassembled WGS sequence"/>
</dbReference>